<name>A0A1I2CUN4_9BACT</name>
<dbReference type="GO" id="GO:0055085">
    <property type="term" value="P:transmembrane transport"/>
    <property type="evidence" value="ECO:0007669"/>
    <property type="project" value="InterPro"/>
</dbReference>
<evidence type="ECO:0000313" key="4">
    <source>
        <dbReference type="EMBL" id="SFE71895.1"/>
    </source>
</evidence>
<comment type="similarity">
    <text evidence="1">Belongs to the bacterial solute-binding protein 7 family.</text>
</comment>
<organism evidence="4 5">
    <name type="scientific">Nannocystis exedens</name>
    <dbReference type="NCBI Taxonomy" id="54"/>
    <lineage>
        <taxon>Bacteria</taxon>
        <taxon>Pseudomonadati</taxon>
        <taxon>Myxococcota</taxon>
        <taxon>Polyangia</taxon>
        <taxon>Nannocystales</taxon>
        <taxon>Nannocystaceae</taxon>
        <taxon>Nannocystis</taxon>
    </lineage>
</organism>
<dbReference type="InterPro" id="IPR018389">
    <property type="entry name" value="DctP_fam"/>
</dbReference>
<protein>
    <submittedName>
        <fullName evidence="4">TRAP-type C4-dicarboxylate transport system, substrate-binding protein</fullName>
    </submittedName>
</protein>
<dbReference type="Proteomes" id="UP000199400">
    <property type="component" value="Unassembled WGS sequence"/>
</dbReference>
<evidence type="ECO:0000256" key="2">
    <source>
        <dbReference type="ARBA" id="ARBA00022448"/>
    </source>
</evidence>
<keyword evidence="3" id="KW-0732">Signal</keyword>
<dbReference type="PANTHER" id="PTHR33376:SF7">
    <property type="entry name" value="C4-DICARBOXYLATE-BINDING PROTEIN DCTB"/>
    <property type="match status" value="1"/>
</dbReference>
<dbReference type="AlphaFoldDB" id="A0A1I2CUN4"/>
<gene>
    <name evidence="4" type="ORF">SAMN02745121_05261</name>
</gene>
<dbReference type="PANTHER" id="PTHR33376">
    <property type="match status" value="1"/>
</dbReference>
<keyword evidence="2" id="KW-0813">Transport</keyword>
<keyword evidence="5" id="KW-1185">Reference proteome</keyword>
<dbReference type="InterPro" id="IPR038404">
    <property type="entry name" value="TRAP_DctP_sf"/>
</dbReference>
<sequence length="278" mass="29713">MKEKSGGLLELQCFYGGSKGDEVATVDLMKSGQLDGVAVSSVGLARLHKPALALQMPGLFTTWAKLDAARDALAGELETGLRNAGAGLVGWYDVGMVSVLSRGFPVRAPANLKGKKPWLWRDDPVVKAFYQRIGGVTPVSRSVLEVLPRLSTSAVDAVLQSPLAVEQLQWASKLDTITDLVVGPGVGAIVLAQKRLDALPGDLRSVVLDTGKIAAAALKNRIRTEDAAALARLKTKMTVVSLTAEERGWWNARFKETRQLLAQGTFSPVLVARLESMA</sequence>
<evidence type="ECO:0000256" key="3">
    <source>
        <dbReference type="ARBA" id="ARBA00022729"/>
    </source>
</evidence>
<reference evidence="5" key="1">
    <citation type="submission" date="2016-10" db="EMBL/GenBank/DDBJ databases">
        <authorList>
            <person name="Varghese N."/>
            <person name="Submissions S."/>
        </authorList>
    </citation>
    <scope>NUCLEOTIDE SEQUENCE [LARGE SCALE GENOMIC DNA]</scope>
    <source>
        <strain evidence="5">ATCC 25963</strain>
    </source>
</reference>
<accession>A0A1I2CUN4</accession>
<dbReference type="NCBIfam" id="NF037995">
    <property type="entry name" value="TRAP_S1"/>
    <property type="match status" value="1"/>
</dbReference>
<dbReference type="Gene3D" id="3.40.190.170">
    <property type="entry name" value="Bacterial extracellular solute-binding protein, family 7"/>
    <property type="match status" value="1"/>
</dbReference>
<evidence type="ECO:0000256" key="1">
    <source>
        <dbReference type="ARBA" id="ARBA00009023"/>
    </source>
</evidence>
<dbReference type="EMBL" id="FOMX01000018">
    <property type="protein sequence ID" value="SFE71895.1"/>
    <property type="molecule type" value="Genomic_DNA"/>
</dbReference>
<dbReference type="Pfam" id="PF03480">
    <property type="entry name" value="DctP"/>
    <property type="match status" value="1"/>
</dbReference>
<dbReference type="STRING" id="54.SAMN02745121_05261"/>
<proteinExistence type="inferred from homology"/>
<evidence type="ECO:0000313" key="5">
    <source>
        <dbReference type="Proteomes" id="UP000199400"/>
    </source>
</evidence>